<protein>
    <submittedName>
        <fullName evidence="1">Uncharacterized protein</fullName>
    </submittedName>
</protein>
<reference evidence="1 2" key="1">
    <citation type="submission" date="2017-11" db="EMBL/GenBank/DDBJ databases">
        <title>De-novo sequencing of pomegranate (Punica granatum L.) genome.</title>
        <authorList>
            <person name="Akparov Z."/>
            <person name="Amiraslanov A."/>
            <person name="Hajiyeva S."/>
            <person name="Abbasov M."/>
            <person name="Kaur K."/>
            <person name="Hamwieh A."/>
            <person name="Solovyev V."/>
            <person name="Salamov A."/>
            <person name="Braich B."/>
            <person name="Kosarev P."/>
            <person name="Mahmoud A."/>
            <person name="Hajiyev E."/>
            <person name="Babayeva S."/>
            <person name="Izzatullayeva V."/>
            <person name="Mammadov A."/>
            <person name="Mammadov A."/>
            <person name="Sharifova S."/>
            <person name="Ojaghi J."/>
            <person name="Eynullazada K."/>
            <person name="Bayramov B."/>
            <person name="Abdulazimova A."/>
            <person name="Shahmuradov I."/>
        </authorList>
    </citation>
    <scope>NUCLEOTIDE SEQUENCE [LARGE SCALE GENOMIC DNA]</scope>
    <source>
        <strain evidence="2">cv. AG2017</strain>
        <tissue evidence="1">Leaf</tissue>
    </source>
</reference>
<dbReference type="EMBL" id="PGOL01003139">
    <property type="protein sequence ID" value="PKI42631.1"/>
    <property type="molecule type" value="Genomic_DNA"/>
</dbReference>
<proteinExistence type="predicted"/>
<dbReference type="Proteomes" id="UP000233551">
    <property type="component" value="Unassembled WGS sequence"/>
</dbReference>
<evidence type="ECO:0000313" key="2">
    <source>
        <dbReference type="Proteomes" id="UP000233551"/>
    </source>
</evidence>
<comment type="caution">
    <text evidence="1">The sequence shown here is derived from an EMBL/GenBank/DDBJ whole genome shotgun (WGS) entry which is preliminary data.</text>
</comment>
<evidence type="ECO:0000313" key="1">
    <source>
        <dbReference type="EMBL" id="PKI42631.1"/>
    </source>
</evidence>
<accession>A0A2I0IF38</accession>
<organism evidence="1 2">
    <name type="scientific">Punica granatum</name>
    <name type="common">Pomegranate</name>
    <dbReference type="NCBI Taxonomy" id="22663"/>
    <lineage>
        <taxon>Eukaryota</taxon>
        <taxon>Viridiplantae</taxon>
        <taxon>Streptophyta</taxon>
        <taxon>Embryophyta</taxon>
        <taxon>Tracheophyta</taxon>
        <taxon>Spermatophyta</taxon>
        <taxon>Magnoliopsida</taxon>
        <taxon>eudicotyledons</taxon>
        <taxon>Gunneridae</taxon>
        <taxon>Pentapetalae</taxon>
        <taxon>rosids</taxon>
        <taxon>malvids</taxon>
        <taxon>Myrtales</taxon>
        <taxon>Lythraceae</taxon>
        <taxon>Punica</taxon>
    </lineage>
</organism>
<name>A0A2I0IF38_PUNGR</name>
<sequence length="250" mass="28084">MADGKSDVSCASLKHDPCIIYDGRTHLLIFLENSNPMDHEKKCNSAENHLMNLSRTMTMSLGTVLSREEVRDKRDSLMYYSKGCNYCIEIKCVMPELTLLLTGKSKHVELRTLGRCILSGKVIIKGLSPEEVQKYVAEGEESSCNVSRAHPTTWNFGRTDQSYFHYLDQTHLNFKDPVVAPSSSPDVAAIILVVTLPKQDRVNYLQNSLRKGCLGKEMKVQPIIEHVIGGPLPWEHLQHKDVVAVNISMS</sequence>
<gene>
    <name evidence="1" type="ORF">CRG98_036913</name>
</gene>
<dbReference type="AlphaFoldDB" id="A0A2I0IF38"/>
<keyword evidence="2" id="KW-1185">Reference proteome</keyword>